<evidence type="ECO:0000313" key="6">
    <source>
        <dbReference type="EMBL" id="MCG2630119.1"/>
    </source>
</evidence>
<keyword evidence="4 5" id="KW-0472">Membrane</keyword>
<feature type="transmembrane region" description="Helical" evidence="5">
    <location>
        <begin position="258"/>
        <end position="277"/>
    </location>
</feature>
<reference evidence="6" key="1">
    <citation type="submission" date="2022-01" db="EMBL/GenBank/DDBJ databases">
        <title>Genome sequnece data of strain Bradyrhizobium sp. nov.</title>
        <authorList>
            <person name="Zhang J."/>
        </authorList>
    </citation>
    <scope>NUCLEOTIDE SEQUENCE</scope>
    <source>
        <strain evidence="7">WYCCWR 12774</strain>
        <strain evidence="6">WYCCWR 13023</strain>
    </source>
</reference>
<protein>
    <submittedName>
        <fullName evidence="6">Dicarboxylate transporter/tellurite-resistance protein TehA</fullName>
    </submittedName>
</protein>
<feature type="transmembrane region" description="Helical" evidence="5">
    <location>
        <begin position="226"/>
        <end position="246"/>
    </location>
</feature>
<keyword evidence="3 5" id="KW-1133">Transmembrane helix</keyword>
<dbReference type="Pfam" id="PF03595">
    <property type="entry name" value="SLAC1"/>
    <property type="match status" value="1"/>
</dbReference>
<evidence type="ECO:0000313" key="8">
    <source>
        <dbReference type="Proteomes" id="UP001139012"/>
    </source>
</evidence>
<sequence length="330" mass="34804">MSEGFKPPIVPAAFFGIVLGLAGLGNAWRAAHQVWQLPAIIGEIILAVASIVWAVLIGLFVLRWIFARAESVSEAHHPVQCCFIGLAGVSTMLIALAAAPYSHHAAMILFGLGGAFTLGFALWRTGLLWRGNRDHTATTPVLYLPTVAGGFVTAGVSAALGYPDWGQLAFGVALFSWFAIESVLLHRLYTVETLPVALRPTLGIQLAPPVVGAVAYLAINGGVPDMFAHILIGYGLMMALLLLRLLPWIMEQPFSVSYWSFTFGATALAIAPIRVVGHGDTGAIALLAPYLFAAANLVVGLIMLGTLRLIVQGRLLPPVAASSPTQAAPA</sequence>
<dbReference type="Proteomes" id="UP001139054">
    <property type="component" value="Unassembled WGS sequence"/>
</dbReference>
<feature type="transmembrane region" description="Helical" evidence="5">
    <location>
        <begin position="40"/>
        <end position="66"/>
    </location>
</feature>
<evidence type="ECO:0000256" key="1">
    <source>
        <dbReference type="ARBA" id="ARBA00004141"/>
    </source>
</evidence>
<comment type="subcellular location">
    <subcellularLocation>
        <location evidence="1">Membrane</location>
        <topology evidence="1">Multi-pass membrane protein</topology>
    </subcellularLocation>
</comment>
<dbReference type="AlphaFoldDB" id="A0A9X1UC86"/>
<dbReference type="PANTHER" id="PTHR37955:SF1">
    <property type="entry name" value="DEP DOMAIN-CONTAINING PROTEIN"/>
    <property type="match status" value="1"/>
</dbReference>
<feature type="transmembrane region" description="Helical" evidence="5">
    <location>
        <begin position="168"/>
        <end position="189"/>
    </location>
</feature>
<dbReference type="EMBL" id="JAKLTY010000018">
    <property type="protein sequence ID" value="MCG2630119.1"/>
    <property type="molecule type" value="Genomic_DNA"/>
</dbReference>
<keyword evidence="2 5" id="KW-0812">Transmembrane</keyword>
<dbReference type="InterPro" id="IPR004695">
    <property type="entry name" value="SLAC1/Mae1/Ssu1/TehA"/>
</dbReference>
<dbReference type="EMBL" id="JAKLUA010000017">
    <property type="protein sequence ID" value="MCG2671966.1"/>
    <property type="molecule type" value="Genomic_DNA"/>
</dbReference>
<proteinExistence type="predicted"/>
<evidence type="ECO:0000256" key="5">
    <source>
        <dbReference type="SAM" id="Phobius"/>
    </source>
</evidence>
<evidence type="ECO:0000256" key="4">
    <source>
        <dbReference type="ARBA" id="ARBA00023136"/>
    </source>
</evidence>
<evidence type="ECO:0000256" key="3">
    <source>
        <dbReference type="ARBA" id="ARBA00022989"/>
    </source>
</evidence>
<dbReference type="Gene3D" id="1.50.10.150">
    <property type="entry name" value="Voltage-dependent anion channel"/>
    <property type="match status" value="1"/>
</dbReference>
<dbReference type="InterPro" id="IPR052951">
    <property type="entry name" value="Tellurite_res_ion_channel"/>
</dbReference>
<feature type="transmembrane region" description="Helical" evidence="5">
    <location>
        <begin position="105"/>
        <end position="129"/>
    </location>
</feature>
<dbReference type="CDD" id="cd09324">
    <property type="entry name" value="TDT_TehA"/>
    <property type="match status" value="1"/>
</dbReference>
<dbReference type="RefSeq" id="WP_237873349.1">
    <property type="nucleotide sequence ID" value="NZ_JAKLTY010000018.1"/>
</dbReference>
<dbReference type="GO" id="GO:0005886">
    <property type="term" value="C:plasma membrane"/>
    <property type="evidence" value="ECO:0007669"/>
    <property type="project" value="TreeGrafter"/>
</dbReference>
<dbReference type="Proteomes" id="UP001139012">
    <property type="component" value="Unassembled WGS sequence"/>
</dbReference>
<dbReference type="GO" id="GO:0046583">
    <property type="term" value="F:monoatomic cation efflux transmembrane transporter activity"/>
    <property type="evidence" value="ECO:0007669"/>
    <property type="project" value="TreeGrafter"/>
</dbReference>
<feature type="transmembrane region" description="Helical" evidence="5">
    <location>
        <begin position="78"/>
        <end position="99"/>
    </location>
</feature>
<dbReference type="NCBIfam" id="NF008032">
    <property type="entry name" value="PRK10764.1"/>
    <property type="match status" value="1"/>
</dbReference>
<evidence type="ECO:0000313" key="7">
    <source>
        <dbReference type="EMBL" id="MCG2671966.1"/>
    </source>
</evidence>
<feature type="transmembrane region" description="Helical" evidence="5">
    <location>
        <begin position="9"/>
        <end position="28"/>
    </location>
</feature>
<feature type="transmembrane region" description="Helical" evidence="5">
    <location>
        <begin position="141"/>
        <end position="162"/>
    </location>
</feature>
<evidence type="ECO:0000313" key="9">
    <source>
        <dbReference type="Proteomes" id="UP001139054"/>
    </source>
</evidence>
<accession>A0A9X1UC86</accession>
<name>A0A9X1UC86_9BRAD</name>
<dbReference type="PANTHER" id="PTHR37955">
    <property type="entry name" value="TELLURITE RESISTANCE PROTEIN TEHA"/>
    <property type="match status" value="1"/>
</dbReference>
<dbReference type="InterPro" id="IPR039264">
    <property type="entry name" value="TehA"/>
</dbReference>
<dbReference type="InterPro" id="IPR038665">
    <property type="entry name" value="Voltage-dep_anion_channel_sf"/>
</dbReference>
<keyword evidence="8" id="KW-1185">Reference proteome</keyword>
<organism evidence="6 9">
    <name type="scientific">Bradyrhizobium zhengyangense</name>
    <dbReference type="NCBI Taxonomy" id="2911009"/>
    <lineage>
        <taxon>Bacteria</taxon>
        <taxon>Pseudomonadati</taxon>
        <taxon>Pseudomonadota</taxon>
        <taxon>Alphaproteobacteria</taxon>
        <taxon>Hyphomicrobiales</taxon>
        <taxon>Nitrobacteraceae</taxon>
        <taxon>Bradyrhizobium</taxon>
    </lineage>
</organism>
<feature type="transmembrane region" description="Helical" evidence="5">
    <location>
        <begin position="201"/>
        <end position="220"/>
    </location>
</feature>
<gene>
    <name evidence="6" type="primary">tehA</name>
    <name evidence="7" type="ORF">L6637_33985</name>
    <name evidence="6" type="ORF">L6654_26175</name>
</gene>
<comment type="caution">
    <text evidence="6">The sequence shown here is derived from an EMBL/GenBank/DDBJ whole genome shotgun (WGS) entry which is preliminary data.</text>
</comment>
<feature type="transmembrane region" description="Helical" evidence="5">
    <location>
        <begin position="283"/>
        <end position="304"/>
    </location>
</feature>
<evidence type="ECO:0000256" key="2">
    <source>
        <dbReference type="ARBA" id="ARBA00022692"/>
    </source>
</evidence>